<evidence type="ECO:0000313" key="3">
    <source>
        <dbReference type="EMBL" id="VFS69196.1"/>
    </source>
</evidence>
<dbReference type="EMBL" id="LR134253">
    <property type="protein sequence ID" value="VED52454.1"/>
    <property type="molecule type" value="Genomic_DNA"/>
</dbReference>
<accession>A0A485B9A2</accession>
<keyword evidence="4" id="KW-1185">Reference proteome</keyword>
<keyword evidence="1" id="KW-0812">Transmembrane</keyword>
<dbReference type="EMBL" id="CAADJG010000002">
    <property type="protein sequence ID" value="VFS69196.1"/>
    <property type="molecule type" value="Genomic_DNA"/>
</dbReference>
<keyword evidence="1" id="KW-0472">Membrane</keyword>
<dbReference type="Proteomes" id="UP000267630">
    <property type="component" value="Chromosome 3"/>
</dbReference>
<organism evidence="3 5">
    <name type="scientific">Raoultella terrigena</name>
    <name type="common">Klebsiella terrigena</name>
    <dbReference type="NCBI Taxonomy" id="577"/>
    <lineage>
        <taxon>Bacteria</taxon>
        <taxon>Pseudomonadati</taxon>
        <taxon>Pseudomonadota</taxon>
        <taxon>Gammaproteobacteria</taxon>
        <taxon>Enterobacterales</taxon>
        <taxon>Enterobacteriaceae</taxon>
        <taxon>Klebsiella/Raoultella group</taxon>
        <taxon>Raoultella</taxon>
    </lineage>
</organism>
<reference evidence="3 5" key="1">
    <citation type="submission" date="2019-03" db="EMBL/GenBank/DDBJ databases">
        <authorList>
            <consortium name="Pathogen Informatics"/>
        </authorList>
    </citation>
    <scope>NUCLEOTIDE SEQUENCE [LARGE SCALE GENOMIC DNA]</scope>
    <source>
        <strain evidence="3 5">NCTC13038</strain>
        <strain evidence="2 4">NCTC9997</strain>
    </source>
</reference>
<evidence type="ECO:0000313" key="4">
    <source>
        <dbReference type="Proteomes" id="UP000267630"/>
    </source>
</evidence>
<dbReference type="AlphaFoldDB" id="A0A485B9A2"/>
<dbReference type="RefSeq" id="WP_255313524.1">
    <property type="nucleotide sequence ID" value="NZ_BJNO01000007.1"/>
</dbReference>
<evidence type="ECO:0000313" key="2">
    <source>
        <dbReference type="EMBL" id="VED52454.1"/>
    </source>
</evidence>
<gene>
    <name evidence="3" type="ORF">NCTC13038_01674</name>
    <name evidence="2" type="ORF">NCTC9997_04314</name>
</gene>
<protein>
    <submittedName>
        <fullName evidence="3">Uncharacterized protein</fullName>
    </submittedName>
</protein>
<dbReference type="Proteomes" id="UP000332594">
    <property type="component" value="Unassembled WGS sequence"/>
</dbReference>
<evidence type="ECO:0000256" key="1">
    <source>
        <dbReference type="SAM" id="Phobius"/>
    </source>
</evidence>
<proteinExistence type="predicted"/>
<name>A0A485B9A2_RAOTE</name>
<sequence length="288" mass="32906">MLRKTLASLKARIWAAHLPKLVAKNERGGDPYDYYAVYFADVERNRYQLTGFNGSDVSMRCLNPTGAAANSDIAFPVARLAAMESEIVSYKKYGKITFTNVFGYFVNCYLPIFNIKTALLRGKAAVVSAFFREREVRSQDRIYLLGLIVNEFVHQRPSRLSSGITVDEVIDILYGKLWYQHIRNEQFRRKVTLLMASLVFSGELAVENNVYRVQGNAIATLVEHEKDERRAKQQDKIQRNMVRLMLIITAATVLITLALLGLAGVIDLHKIWQDILQIKPVRFLFKLI</sequence>
<evidence type="ECO:0000313" key="5">
    <source>
        <dbReference type="Proteomes" id="UP000332594"/>
    </source>
</evidence>
<feature type="transmembrane region" description="Helical" evidence="1">
    <location>
        <begin position="244"/>
        <end position="266"/>
    </location>
</feature>
<keyword evidence="1" id="KW-1133">Transmembrane helix</keyword>